<dbReference type="PANTHER" id="PTHR16154">
    <property type="entry name" value="NEURABIN"/>
    <property type="match status" value="1"/>
</dbReference>
<dbReference type="GO" id="GO:0005737">
    <property type="term" value="C:cytoplasm"/>
    <property type="evidence" value="ECO:0007669"/>
    <property type="project" value="TreeGrafter"/>
</dbReference>
<sequence>MDDYDRRNDDIRPVEARRPNTSFEKRLEKMEMVPVQLDKGATAGWGLAYWAWAWALRLAFDKLGIFIKALNSGRSAPSAMVAIKVLIRRSLDDRGSSATDWPASRVSNSSKQQQQQQQQEQQNQQQDRLRQSFAKRFKKAARELNTLLFNISVQRPVFRPVSRRLHRLTRAGVLPSIIPNWSPAGTPNGTARPQLQSRPGNRRIRPITTAKAEAARPNREAEKKYRKAKRLLREAMDERTALKPELKKTRALNGFDEVLRRVSQSNSLAGKQQAVAAVRAGS</sequence>
<keyword evidence="1" id="KW-0597">Phosphoprotein</keyword>
<keyword evidence="4" id="KW-1185">Reference proteome</keyword>
<dbReference type="Proteomes" id="UP000095280">
    <property type="component" value="Unplaced"/>
</dbReference>
<evidence type="ECO:0000256" key="2">
    <source>
        <dbReference type="ARBA" id="ARBA00023054"/>
    </source>
</evidence>
<dbReference type="WBParaSite" id="maker-unitig_31067-snap-gene-0.2-mRNA-1">
    <property type="protein sequence ID" value="maker-unitig_31067-snap-gene-0.2-mRNA-1"/>
    <property type="gene ID" value="maker-unitig_31067-snap-gene-0.2"/>
</dbReference>
<reference evidence="5" key="1">
    <citation type="submission" date="2016-11" db="UniProtKB">
        <authorList>
            <consortium name="WormBaseParasite"/>
        </authorList>
    </citation>
    <scope>IDENTIFICATION</scope>
</reference>
<dbReference type="GO" id="GO:0030425">
    <property type="term" value="C:dendrite"/>
    <property type="evidence" value="ECO:0007669"/>
    <property type="project" value="TreeGrafter"/>
</dbReference>
<proteinExistence type="predicted"/>
<name>A0A1I8FEQ4_9PLAT</name>
<feature type="compositionally biased region" description="Low complexity" evidence="3">
    <location>
        <begin position="112"/>
        <end position="126"/>
    </location>
</feature>
<protein>
    <submittedName>
        <fullName evidence="5">Uncharacterized protein</fullName>
    </submittedName>
</protein>
<dbReference type="GO" id="GO:0007015">
    <property type="term" value="P:actin filament organization"/>
    <property type="evidence" value="ECO:0007669"/>
    <property type="project" value="TreeGrafter"/>
</dbReference>
<evidence type="ECO:0000313" key="5">
    <source>
        <dbReference type="WBParaSite" id="maker-unitig_31067-snap-gene-0.2-mRNA-1"/>
    </source>
</evidence>
<dbReference type="GO" id="GO:0019722">
    <property type="term" value="P:calcium-mediated signaling"/>
    <property type="evidence" value="ECO:0007669"/>
    <property type="project" value="TreeGrafter"/>
</dbReference>
<evidence type="ECO:0000313" key="4">
    <source>
        <dbReference type="Proteomes" id="UP000095280"/>
    </source>
</evidence>
<feature type="region of interest" description="Disordered" evidence="3">
    <location>
        <begin position="94"/>
        <end position="129"/>
    </location>
</feature>
<dbReference type="PANTHER" id="PTHR16154:SF22">
    <property type="entry name" value="NEURABIN-1"/>
    <property type="match status" value="1"/>
</dbReference>
<feature type="compositionally biased region" description="Polar residues" evidence="3">
    <location>
        <begin position="183"/>
        <end position="199"/>
    </location>
</feature>
<accession>A0A1I8FEQ4</accession>
<dbReference type="GO" id="GO:0015629">
    <property type="term" value="C:actin cytoskeleton"/>
    <property type="evidence" value="ECO:0007669"/>
    <property type="project" value="TreeGrafter"/>
</dbReference>
<dbReference type="GO" id="GO:0031175">
    <property type="term" value="P:neuron projection development"/>
    <property type="evidence" value="ECO:0007669"/>
    <property type="project" value="TreeGrafter"/>
</dbReference>
<dbReference type="GO" id="GO:0051015">
    <property type="term" value="F:actin filament binding"/>
    <property type="evidence" value="ECO:0007669"/>
    <property type="project" value="TreeGrafter"/>
</dbReference>
<dbReference type="GO" id="GO:0014069">
    <property type="term" value="C:postsynaptic density"/>
    <property type="evidence" value="ECO:0007669"/>
    <property type="project" value="TreeGrafter"/>
</dbReference>
<evidence type="ECO:0000256" key="1">
    <source>
        <dbReference type="ARBA" id="ARBA00022553"/>
    </source>
</evidence>
<evidence type="ECO:0000256" key="3">
    <source>
        <dbReference type="SAM" id="MobiDB-lite"/>
    </source>
</evidence>
<keyword evidence="2" id="KW-0175">Coiled coil</keyword>
<dbReference type="InterPro" id="IPR043446">
    <property type="entry name" value="Neurabin-like"/>
</dbReference>
<feature type="region of interest" description="Disordered" evidence="3">
    <location>
        <begin position="181"/>
        <end position="202"/>
    </location>
</feature>
<organism evidence="4 5">
    <name type="scientific">Macrostomum lignano</name>
    <dbReference type="NCBI Taxonomy" id="282301"/>
    <lineage>
        <taxon>Eukaryota</taxon>
        <taxon>Metazoa</taxon>
        <taxon>Spiralia</taxon>
        <taxon>Lophotrochozoa</taxon>
        <taxon>Platyhelminthes</taxon>
        <taxon>Rhabditophora</taxon>
        <taxon>Macrostomorpha</taxon>
        <taxon>Macrostomida</taxon>
        <taxon>Macrostomidae</taxon>
        <taxon>Macrostomum</taxon>
    </lineage>
</organism>
<dbReference type="AlphaFoldDB" id="A0A1I8FEQ4"/>